<dbReference type="Gene3D" id="1.20.120.330">
    <property type="entry name" value="Nucleotidyltransferases domain 2"/>
    <property type="match status" value="1"/>
</dbReference>
<dbReference type="GO" id="GO:0004713">
    <property type="term" value="F:protein tyrosine kinase activity"/>
    <property type="evidence" value="ECO:0007669"/>
    <property type="project" value="InterPro"/>
</dbReference>
<evidence type="ECO:0000313" key="3">
    <source>
        <dbReference type="EMBL" id="GCC17876.1"/>
    </source>
</evidence>
<dbReference type="FunFam" id="1.10.510.10:FF:000986">
    <property type="entry name" value="Protein tyrosine kinase 2aa"/>
    <property type="match status" value="1"/>
</dbReference>
<dbReference type="Pfam" id="PF03623">
    <property type="entry name" value="Focal_AT"/>
    <property type="match status" value="2"/>
</dbReference>
<dbReference type="Pfam" id="PF07714">
    <property type="entry name" value="PK_Tyr_Ser-Thr"/>
    <property type="match status" value="1"/>
</dbReference>
<evidence type="ECO:0000256" key="1">
    <source>
        <dbReference type="SAM" id="MobiDB-lite"/>
    </source>
</evidence>
<gene>
    <name evidence="3" type="ORF">chiPu_0020680</name>
</gene>
<evidence type="ECO:0000313" key="4">
    <source>
        <dbReference type="Proteomes" id="UP000287033"/>
    </source>
</evidence>
<dbReference type="InterPro" id="IPR011009">
    <property type="entry name" value="Kinase-like_dom_sf"/>
</dbReference>
<comment type="caution">
    <text evidence="3">The sequence shown here is derived from an EMBL/GenBank/DDBJ whole genome shotgun (WGS) entry which is preliminary data.</text>
</comment>
<dbReference type="SUPFAM" id="SSF68993">
    <property type="entry name" value="FAT domain of focal adhesion kinase"/>
    <property type="match status" value="1"/>
</dbReference>
<dbReference type="EMBL" id="BEZZ01002809">
    <property type="protein sequence ID" value="GCC17876.1"/>
    <property type="molecule type" value="Genomic_DNA"/>
</dbReference>
<dbReference type="STRING" id="137246.A0A401RIF1"/>
<sequence>AASVTRMPIKWMAPESINFRRFTSSSDVWMFGVCMWEILSFGKQPFFWLENRDVIGILERGDRLPKPELCPPTLYTLMTRCWTYEPRERPRFSEIVCQLSSYHPLFQPARSKAVTGKSPPFPFLNPGLHVQVPESLCASSPHIPCSPSEEAPGDSTKTSPQKQFRRLSVRESDLIAEFTVPPEKPPRKNLPPIQAAPTANLDRSNDTIYPQVMELVKSVLHLKNQVYQLPCEEYINLVKIEGTQRLLNKDLAELINKMKLAQQNAVTSLSEECKKQMLTAAHTLAVDSKNLLDAVDQARVRAGQAKPVPN</sequence>
<accession>A0A401RIF1</accession>
<dbReference type="InterPro" id="IPR001245">
    <property type="entry name" value="Ser-Thr/Tyr_kinase_cat_dom"/>
</dbReference>
<dbReference type="InterPro" id="IPR005189">
    <property type="entry name" value="Focal_adhesion_kin_target_dom"/>
</dbReference>
<reference evidence="3 4" key="1">
    <citation type="journal article" date="2018" name="Nat. Ecol. Evol.">
        <title>Shark genomes provide insights into elasmobranch evolution and the origin of vertebrates.</title>
        <authorList>
            <person name="Hara Y"/>
            <person name="Yamaguchi K"/>
            <person name="Onimaru K"/>
            <person name="Kadota M"/>
            <person name="Koyanagi M"/>
            <person name="Keeley SD"/>
            <person name="Tatsumi K"/>
            <person name="Tanaka K"/>
            <person name="Motone F"/>
            <person name="Kageyama Y"/>
            <person name="Nozu R"/>
            <person name="Adachi N"/>
            <person name="Nishimura O"/>
            <person name="Nakagawa R"/>
            <person name="Tanegashima C"/>
            <person name="Kiyatake I"/>
            <person name="Matsumoto R"/>
            <person name="Murakumo K"/>
            <person name="Nishida K"/>
            <person name="Terakita A"/>
            <person name="Kuratani S"/>
            <person name="Sato K"/>
            <person name="Hyodo S Kuraku.S."/>
        </authorList>
    </citation>
    <scope>NUCLEOTIDE SEQUENCE [LARGE SCALE GENOMIC DNA]</scope>
</reference>
<dbReference type="Proteomes" id="UP000287033">
    <property type="component" value="Unassembled WGS sequence"/>
</dbReference>
<name>A0A401RIF1_CHIPU</name>
<dbReference type="InterPro" id="IPR020635">
    <property type="entry name" value="Tyr_kinase_cat_dom"/>
</dbReference>
<feature type="domain" description="Protein kinase" evidence="2">
    <location>
        <begin position="1"/>
        <end position="106"/>
    </location>
</feature>
<dbReference type="OrthoDB" id="9976756at2759"/>
<dbReference type="InterPro" id="IPR000719">
    <property type="entry name" value="Prot_kinase_dom"/>
</dbReference>
<proteinExistence type="predicted"/>
<dbReference type="GO" id="GO:0005524">
    <property type="term" value="F:ATP binding"/>
    <property type="evidence" value="ECO:0007669"/>
    <property type="project" value="InterPro"/>
</dbReference>
<dbReference type="GO" id="GO:0005925">
    <property type="term" value="C:focal adhesion"/>
    <property type="evidence" value="ECO:0007669"/>
    <property type="project" value="InterPro"/>
</dbReference>
<dbReference type="InterPro" id="IPR036137">
    <property type="entry name" value="Focal_adhe_kin_target_dom_sf"/>
</dbReference>
<dbReference type="PROSITE" id="PS50011">
    <property type="entry name" value="PROTEIN_KINASE_DOM"/>
    <property type="match status" value="1"/>
</dbReference>
<feature type="non-terminal residue" evidence="3">
    <location>
        <position position="1"/>
    </location>
</feature>
<organism evidence="3 4">
    <name type="scientific">Chiloscyllium punctatum</name>
    <name type="common">Brownbanded bambooshark</name>
    <name type="synonym">Hemiscyllium punctatum</name>
    <dbReference type="NCBI Taxonomy" id="137246"/>
    <lineage>
        <taxon>Eukaryota</taxon>
        <taxon>Metazoa</taxon>
        <taxon>Chordata</taxon>
        <taxon>Craniata</taxon>
        <taxon>Vertebrata</taxon>
        <taxon>Chondrichthyes</taxon>
        <taxon>Elasmobranchii</taxon>
        <taxon>Galeomorphii</taxon>
        <taxon>Galeoidea</taxon>
        <taxon>Orectolobiformes</taxon>
        <taxon>Hemiscylliidae</taxon>
        <taxon>Chiloscyllium</taxon>
    </lineage>
</organism>
<dbReference type="SUPFAM" id="SSF56112">
    <property type="entry name" value="Protein kinase-like (PK-like)"/>
    <property type="match status" value="1"/>
</dbReference>
<feature type="region of interest" description="Disordered" evidence="1">
    <location>
        <begin position="141"/>
        <end position="166"/>
    </location>
</feature>
<dbReference type="PANTHER" id="PTHR46221:SF11">
    <property type="entry name" value="NON-SPECIFIC PROTEIN-TYROSINE KINASE"/>
    <property type="match status" value="1"/>
</dbReference>
<protein>
    <recommendedName>
        <fullName evidence="2">Protein kinase domain-containing protein</fullName>
    </recommendedName>
</protein>
<dbReference type="GO" id="GO:0007172">
    <property type="term" value="P:signal complex assembly"/>
    <property type="evidence" value="ECO:0007669"/>
    <property type="project" value="InterPro"/>
</dbReference>
<evidence type="ECO:0000259" key="2">
    <source>
        <dbReference type="PROSITE" id="PS50011"/>
    </source>
</evidence>
<dbReference type="Gene3D" id="1.20.5.540">
    <property type="entry name" value="Single helix bin"/>
    <property type="match status" value="1"/>
</dbReference>
<keyword evidence="4" id="KW-1185">Reference proteome</keyword>
<feature type="region of interest" description="Disordered" evidence="1">
    <location>
        <begin position="180"/>
        <end position="202"/>
    </location>
</feature>
<dbReference type="SMART" id="SM00219">
    <property type="entry name" value="TyrKc"/>
    <property type="match status" value="1"/>
</dbReference>
<dbReference type="Gene3D" id="1.10.510.10">
    <property type="entry name" value="Transferase(Phosphotransferase) domain 1"/>
    <property type="match status" value="1"/>
</dbReference>
<dbReference type="PANTHER" id="PTHR46221">
    <property type="entry name" value="FERM AND PDZ DOMAIN-CONTAINING PROTEIN FAMILY MEMBER"/>
    <property type="match status" value="1"/>
</dbReference>
<dbReference type="PRINTS" id="PR00109">
    <property type="entry name" value="TYRKINASE"/>
</dbReference>
<dbReference type="AlphaFoldDB" id="A0A401RIF1"/>